<evidence type="ECO:0000313" key="1">
    <source>
        <dbReference type="EMBL" id="CAI5742126.1"/>
    </source>
</evidence>
<sequence>MASVYFYYNELLRHSADHAVMYDKNTHGSGHEHIQQQQGNKSFEKMHQGFSNNPGQMTSNVIESHDDDKVLKVPFRLHPNTEATLIALQPRMNRLAYLQTAVGTNLDALVRCLGPKL</sequence>
<organism evidence="1 2">
    <name type="scientific">Peronospora destructor</name>
    <dbReference type="NCBI Taxonomy" id="86335"/>
    <lineage>
        <taxon>Eukaryota</taxon>
        <taxon>Sar</taxon>
        <taxon>Stramenopiles</taxon>
        <taxon>Oomycota</taxon>
        <taxon>Peronosporomycetes</taxon>
        <taxon>Peronosporales</taxon>
        <taxon>Peronosporaceae</taxon>
        <taxon>Peronospora</taxon>
    </lineage>
</organism>
<protein>
    <submittedName>
        <fullName evidence="1">Uncharacterized protein</fullName>
    </submittedName>
</protein>
<dbReference type="EMBL" id="CANTFM010001646">
    <property type="protein sequence ID" value="CAI5742126.1"/>
    <property type="molecule type" value="Genomic_DNA"/>
</dbReference>
<dbReference type="Proteomes" id="UP001162029">
    <property type="component" value="Unassembled WGS sequence"/>
</dbReference>
<dbReference type="AlphaFoldDB" id="A0AAV0UYU8"/>
<comment type="caution">
    <text evidence="1">The sequence shown here is derived from an EMBL/GenBank/DDBJ whole genome shotgun (WGS) entry which is preliminary data.</text>
</comment>
<gene>
    <name evidence="1" type="ORF">PDE001_LOCUS8122</name>
</gene>
<evidence type="ECO:0000313" key="2">
    <source>
        <dbReference type="Proteomes" id="UP001162029"/>
    </source>
</evidence>
<keyword evidence="2" id="KW-1185">Reference proteome</keyword>
<name>A0AAV0UYU8_9STRA</name>
<proteinExistence type="predicted"/>
<accession>A0AAV0UYU8</accession>
<reference evidence="1" key="1">
    <citation type="submission" date="2022-12" db="EMBL/GenBank/DDBJ databases">
        <authorList>
            <person name="Webb A."/>
        </authorList>
    </citation>
    <scope>NUCLEOTIDE SEQUENCE</scope>
    <source>
        <strain evidence="1">Pd1</strain>
    </source>
</reference>